<name>A0A2G3AMA3_CAPAN</name>
<keyword evidence="1" id="KW-0479">Metal-binding</keyword>
<evidence type="ECO:0000259" key="3">
    <source>
        <dbReference type="PROSITE" id="PS50158"/>
    </source>
</evidence>
<keyword evidence="1" id="KW-0863">Zinc-finger</keyword>
<dbReference type="Proteomes" id="UP000222542">
    <property type="component" value="Unassembled WGS sequence"/>
</dbReference>
<accession>A0A2G3AMA3</accession>
<proteinExistence type="predicted"/>
<organism evidence="4 5">
    <name type="scientific">Capsicum annuum</name>
    <name type="common">Capsicum pepper</name>
    <dbReference type="NCBI Taxonomy" id="4072"/>
    <lineage>
        <taxon>Eukaryota</taxon>
        <taxon>Viridiplantae</taxon>
        <taxon>Streptophyta</taxon>
        <taxon>Embryophyta</taxon>
        <taxon>Tracheophyta</taxon>
        <taxon>Spermatophyta</taxon>
        <taxon>Magnoliopsida</taxon>
        <taxon>eudicotyledons</taxon>
        <taxon>Gunneridae</taxon>
        <taxon>Pentapetalae</taxon>
        <taxon>asterids</taxon>
        <taxon>lamiids</taxon>
        <taxon>Solanales</taxon>
        <taxon>Solanaceae</taxon>
        <taxon>Solanoideae</taxon>
        <taxon>Capsiceae</taxon>
        <taxon>Capsicum</taxon>
    </lineage>
</organism>
<comment type="caution">
    <text evidence="4">The sequence shown here is derived from an EMBL/GenBank/DDBJ whole genome shotgun (WGS) entry which is preliminary data.</text>
</comment>
<dbReference type="InterPro" id="IPR054722">
    <property type="entry name" value="PolX-like_BBD"/>
</dbReference>
<keyword evidence="5" id="KW-1185">Reference proteome</keyword>
<protein>
    <recommendedName>
        <fullName evidence="3">CCHC-type domain-containing protein</fullName>
    </recommendedName>
</protein>
<reference evidence="4 5" key="1">
    <citation type="journal article" date="2014" name="Nat. Genet.">
        <title>Genome sequence of the hot pepper provides insights into the evolution of pungency in Capsicum species.</title>
        <authorList>
            <person name="Kim S."/>
            <person name="Park M."/>
            <person name="Yeom S.I."/>
            <person name="Kim Y.M."/>
            <person name="Lee J.M."/>
            <person name="Lee H.A."/>
            <person name="Seo E."/>
            <person name="Choi J."/>
            <person name="Cheong K."/>
            <person name="Kim K.T."/>
            <person name="Jung K."/>
            <person name="Lee G.W."/>
            <person name="Oh S.K."/>
            <person name="Bae C."/>
            <person name="Kim S.B."/>
            <person name="Lee H.Y."/>
            <person name="Kim S.Y."/>
            <person name="Kim M.S."/>
            <person name="Kang B.C."/>
            <person name="Jo Y.D."/>
            <person name="Yang H.B."/>
            <person name="Jeong H.J."/>
            <person name="Kang W.H."/>
            <person name="Kwon J.K."/>
            <person name="Shin C."/>
            <person name="Lim J.Y."/>
            <person name="Park J.H."/>
            <person name="Huh J.H."/>
            <person name="Kim J.S."/>
            <person name="Kim B.D."/>
            <person name="Cohen O."/>
            <person name="Paran I."/>
            <person name="Suh M.C."/>
            <person name="Lee S.B."/>
            <person name="Kim Y.K."/>
            <person name="Shin Y."/>
            <person name="Noh S.J."/>
            <person name="Park J."/>
            <person name="Seo Y.S."/>
            <person name="Kwon S.Y."/>
            <person name="Kim H.A."/>
            <person name="Park J.M."/>
            <person name="Kim H.J."/>
            <person name="Choi S.B."/>
            <person name="Bosland P.W."/>
            <person name="Reeves G."/>
            <person name="Jo S.H."/>
            <person name="Lee B.W."/>
            <person name="Cho H.T."/>
            <person name="Choi H.S."/>
            <person name="Lee M.S."/>
            <person name="Yu Y."/>
            <person name="Do Choi Y."/>
            <person name="Park B.S."/>
            <person name="van Deynze A."/>
            <person name="Ashrafi H."/>
            <person name="Hill T."/>
            <person name="Kim W.T."/>
            <person name="Pai H.S."/>
            <person name="Ahn H.K."/>
            <person name="Yeam I."/>
            <person name="Giovannoni J.J."/>
            <person name="Rose J.K."/>
            <person name="Sorensen I."/>
            <person name="Lee S.J."/>
            <person name="Kim R.W."/>
            <person name="Choi I.Y."/>
            <person name="Choi B.S."/>
            <person name="Lim J.S."/>
            <person name="Lee Y.H."/>
            <person name="Choi D."/>
        </authorList>
    </citation>
    <scope>NUCLEOTIDE SEQUENCE [LARGE SCALE GENOMIC DNA]</scope>
    <source>
        <strain evidence="5">cv. CM334</strain>
    </source>
</reference>
<dbReference type="Gramene" id="PHT95366">
    <property type="protein sequence ID" value="PHT95366"/>
    <property type="gene ID" value="T459_03248"/>
</dbReference>
<feature type="domain" description="CCHC-type" evidence="3">
    <location>
        <begin position="46"/>
        <end position="60"/>
    </location>
</feature>
<dbReference type="PROSITE" id="PS50158">
    <property type="entry name" value="ZF_CCHC"/>
    <property type="match status" value="1"/>
</dbReference>
<gene>
    <name evidence="4" type="ORF">T459_03248</name>
</gene>
<evidence type="ECO:0000256" key="2">
    <source>
        <dbReference type="SAM" id="MobiDB-lite"/>
    </source>
</evidence>
<dbReference type="EMBL" id="AYRZ02000001">
    <property type="protein sequence ID" value="PHT95366.1"/>
    <property type="molecule type" value="Genomic_DNA"/>
</dbReference>
<dbReference type="InterPro" id="IPR036875">
    <property type="entry name" value="Znf_CCHC_sf"/>
</dbReference>
<dbReference type="GO" id="GO:0008270">
    <property type="term" value="F:zinc ion binding"/>
    <property type="evidence" value="ECO:0007669"/>
    <property type="project" value="UniProtKB-KW"/>
</dbReference>
<dbReference type="InterPro" id="IPR001878">
    <property type="entry name" value="Znf_CCHC"/>
</dbReference>
<dbReference type="SUPFAM" id="SSF57756">
    <property type="entry name" value="Retrovirus zinc finger-like domains"/>
    <property type="match status" value="1"/>
</dbReference>
<keyword evidence="1" id="KW-0862">Zinc</keyword>
<evidence type="ECO:0000256" key="1">
    <source>
        <dbReference type="PROSITE-ProRule" id="PRU00047"/>
    </source>
</evidence>
<reference evidence="4 5" key="2">
    <citation type="journal article" date="2017" name="Genome Biol.">
        <title>New reference genome sequences of hot pepper reveal the massive evolution of plant disease-resistance genes by retroduplication.</title>
        <authorList>
            <person name="Kim S."/>
            <person name="Park J."/>
            <person name="Yeom S.I."/>
            <person name="Kim Y.M."/>
            <person name="Seo E."/>
            <person name="Kim K.T."/>
            <person name="Kim M.S."/>
            <person name="Lee J.M."/>
            <person name="Cheong K."/>
            <person name="Shin H.S."/>
            <person name="Kim S.B."/>
            <person name="Han K."/>
            <person name="Lee J."/>
            <person name="Park M."/>
            <person name="Lee H.A."/>
            <person name="Lee H.Y."/>
            <person name="Lee Y."/>
            <person name="Oh S."/>
            <person name="Lee J.H."/>
            <person name="Choi E."/>
            <person name="Choi E."/>
            <person name="Lee S.E."/>
            <person name="Jeon J."/>
            <person name="Kim H."/>
            <person name="Choi G."/>
            <person name="Song H."/>
            <person name="Lee J."/>
            <person name="Lee S.C."/>
            <person name="Kwon J.K."/>
            <person name="Lee H.Y."/>
            <person name="Koo N."/>
            <person name="Hong Y."/>
            <person name="Kim R.W."/>
            <person name="Kang W.H."/>
            <person name="Huh J.H."/>
            <person name="Kang B.C."/>
            <person name="Yang T.J."/>
            <person name="Lee Y.H."/>
            <person name="Bennetzen J.L."/>
            <person name="Choi D."/>
        </authorList>
    </citation>
    <scope>NUCLEOTIDE SEQUENCE [LARGE SCALE GENOMIC DNA]</scope>
    <source>
        <strain evidence="5">cv. CM334</strain>
    </source>
</reference>
<dbReference type="Pfam" id="PF22936">
    <property type="entry name" value="Pol_BBD"/>
    <property type="match status" value="1"/>
</dbReference>
<evidence type="ECO:0000313" key="4">
    <source>
        <dbReference type="EMBL" id="PHT95366.1"/>
    </source>
</evidence>
<sequence>MAKDFNSEHGAVLFSKGKPNEDDSEKDTDRRKVAGNNSQGYKSIMCHRCGKLGHIQISCRVKISKANEERVIVMVDNSTYPVVKKGVVEIGVNNTNIKLNDVYYVSGLKKKLVSVSQITNSEKYVVCGPDDVKVLGNMENIKAGVLFSIKKKDFSFAMSAIEAYVKKTSQNE</sequence>
<feature type="region of interest" description="Disordered" evidence="2">
    <location>
        <begin position="1"/>
        <end position="36"/>
    </location>
</feature>
<dbReference type="GO" id="GO:0003676">
    <property type="term" value="F:nucleic acid binding"/>
    <property type="evidence" value="ECO:0007669"/>
    <property type="project" value="InterPro"/>
</dbReference>
<evidence type="ECO:0000313" key="5">
    <source>
        <dbReference type="Proteomes" id="UP000222542"/>
    </source>
</evidence>
<dbReference type="AlphaFoldDB" id="A0A2G3AMA3"/>